<keyword evidence="1" id="KW-0732">Signal</keyword>
<dbReference type="EMBL" id="CM002875">
    <property type="protein sequence ID" value="KFK29343.1"/>
    <property type="molecule type" value="Genomic_DNA"/>
</dbReference>
<sequence length="106" mass="11350">MACPLQTITTTVVLVSLVLGCAEQVSGIRYIPNSSKIKYSDFLVPQPSGLIPGLGRFLLPPHPKTPFHLYKAPLAAAPVPCYGIPSWFAPNTGYEASDHVPPVPQP</sequence>
<reference evidence="3" key="1">
    <citation type="journal article" date="2015" name="Nat. Plants">
        <title>Genome expansion of Arabis alpina linked with retrotransposition and reduced symmetric DNA methylation.</title>
        <authorList>
            <person name="Willing E.M."/>
            <person name="Rawat V."/>
            <person name="Mandakova T."/>
            <person name="Maumus F."/>
            <person name="James G.V."/>
            <person name="Nordstroem K.J."/>
            <person name="Becker C."/>
            <person name="Warthmann N."/>
            <person name="Chica C."/>
            <person name="Szarzynska B."/>
            <person name="Zytnicki M."/>
            <person name="Albani M.C."/>
            <person name="Kiefer C."/>
            <person name="Bergonzi S."/>
            <person name="Castaings L."/>
            <person name="Mateos J.L."/>
            <person name="Berns M.C."/>
            <person name="Bujdoso N."/>
            <person name="Piofczyk T."/>
            <person name="de Lorenzo L."/>
            <person name="Barrero-Sicilia C."/>
            <person name="Mateos I."/>
            <person name="Piednoel M."/>
            <person name="Hagmann J."/>
            <person name="Chen-Min-Tao R."/>
            <person name="Iglesias-Fernandez R."/>
            <person name="Schuster S.C."/>
            <person name="Alonso-Blanco C."/>
            <person name="Roudier F."/>
            <person name="Carbonero P."/>
            <person name="Paz-Ares J."/>
            <person name="Davis S.J."/>
            <person name="Pecinka A."/>
            <person name="Quesneville H."/>
            <person name="Colot V."/>
            <person name="Lysak M.A."/>
            <person name="Weigel D."/>
            <person name="Coupland G."/>
            <person name="Schneeberger K."/>
        </authorList>
    </citation>
    <scope>NUCLEOTIDE SEQUENCE [LARGE SCALE GENOMIC DNA]</scope>
    <source>
        <strain evidence="3">cv. Pajares</strain>
    </source>
</reference>
<accession>A0A087GHJ1</accession>
<keyword evidence="3" id="KW-1185">Reference proteome</keyword>
<evidence type="ECO:0000313" key="3">
    <source>
        <dbReference type="Proteomes" id="UP000029120"/>
    </source>
</evidence>
<proteinExistence type="predicted"/>
<name>A0A087GHJ1_ARAAL</name>
<organism evidence="2 3">
    <name type="scientific">Arabis alpina</name>
    <name type="common">Alpine rock-cress</name>
    <dbReference type="NCBI Taxonomy" id="50452"/>
    <lineage>
        <taxon>Eukaryota</taxon>
        <taxon>Viridiplantae</taxon>
        <taxon>Streptophyta</taxon>
        <taxon>Embryophyta</taxon>
        <taxon>Tracheophyta</taxon>
        <taxon>Spermatophyta</taxon>
        <taxon>Magnoliopsida</taxon>
        <taxon>eudicotyledons</taxon>
        <taxon>Gunneridae</taxon>
        <taxon>Pentapetalae</taxon>
        <taxon>rosids</taxon>
        <taxon>malvids</taxon>
        <taxon>Brassicales</taxon>
        <taxon>Brassicaceae</taxon>
        <taxon>Arabideae</taxon>
        <taxon>Arabis</taxon>
    </lineage>
</organism>
<dbReference type="OMA" id="DTEIKHW"/>
<dbReference type="InterPro" id="IPR034565">
    <property type="entry name" value="Put_cell_wall"/>
</dbReference>
<dbReference type="PANTHER" id="PTHR36733:SF3">
    <property type="entry name" value="BNAC01G20690D PROTEIN"/>
    <property type="match status" value="1"/>
</dbReference>
<feature type="chain" id="PRO_5001822050" evidence="1">
    <location>
        <begin position="28"/>
        <end position="106"/>
    </location>
</feature>
<dbReference type="Proteomes" id="UP000029120">
    <property type="component" value="Chromosome 7"/>
</dbReference>
<dbReference type="OrthoDB" id="1052099at2759"/>
<dbReference type="AlphaFoldDB" id="A0A087GHJ1"/>
<gene>
    <name evidence="2" type="ordered locus">AALP_Aa7g121500</name>
</gene>
<dbReference type="PANTHER" id="PTHR36733">
    <property type="entry name" value="CELL WALL PROTEIN-RELATED"/>
    <property type="match status" value="1"/>
</dbReference>
<evidence type="ECO:0000256" key="1">
    <source>
        <dbReference type="SAM" id="SignalP"/>
    </source>
</evidence>
<protein>
    <submittedName>
        <fullName evidence="2">Uncharacterized protein</fullName>
    </submittedName>
</protein>
<dbReference type="Gramene" id="KFK29343">
    <property type="protein sequence ID" value="KFK29343"/>
    <property type="gene ID" value="AALP_AA7G121500"/>
</dbReference>
<evidence type="ECO:0000313" key="2">
    <source>
        <dbReference type="EMBL" id="KFK29343.1"/>
    </source>
</evidence>
<feature type="signal peptide" evidence="1">
    <location>
        <begin position="1"/>
        <end position="27"/>
    </location>
</feature>